<accession>A0A815DE08</accession>
<proteinExistence type="predicted"/>
<protein>
    <submittedName>
        <fullName evidence="1">Uncharacterized protein</fullName>
    </submittedName>
</protein>
<feature type="non-terminal residue" evidence="1">
    <location>
        <position position="1"/>
    </location>
</feature>
<dbReference type="EMBL" id="CAJNOO010002760">
    <property type="protein sequence ID" value="CAF1295047.1"/>
    <property type="molecule type" value="Genomic_DNA"/>
</dbReference>
<dbReference type="Proteomes" id="UP000663882">
    <property type="component" value="Unassembled WGS sequence"/>
</dbReference>
<gene>
    <name evidence="1" type="ORF">RFH988_LOCUS29412</name>
</gene>
<evidence type="ECO:0000313" key="1">
    <source>
        <dbReference type="EMBL" id="CAF1295047.1"/>
    </source>
</evidence>
<evidence type="ECO:0000313" key="2">
    <source>
        <dbReference type="Proteomes" id="UP000663882"/>
    </source>
</evidence>
<sequence>NNDRIQIERDGKSYFITIKKVPLNEQGSYTAEI</sequence>
<reference evidence="1" key="1">
    <citation type="submission" date="2021-02" db="EMBL/GenBank/DDBJ databases">
        <authorList>
            <person name="Nowell W R."/>
        </authorList>
    </citation>
    <scope>NUCLEOTIDE SEQUENCE</scope>
</reference>
<organism evidence="1 2">
    <name type="scientific">Rotaria sordida</name>
    <dbReference type="NCBI Taxonomy" id="392033"/>
    <lineage>
        <taxon>Eukaryota</taxon>
        <taxon>Metazoa</taxon>
        <taxon>Spiralia</taxon>
        <taxon>Gnathifera</taxon>
        <taxon>Rotifera</taxon>
        <taxon>Eurotatoria</taxon>
        <taxon>Bdelloidea</taxon>
        <taxon>Philodinida</taxon>
        <taxon>Philodinidae</taxon>
        <taxon>Rotaria</taxon>
    </lineage>
</organism>
<name>A0A815DE08_9BILA</name>
<comment type="caution">
    <text evidence="1">The sequence shown here is derived from an EMBL/GenBank/DDBJ whole genome shotgun (WGS) entry which is preliminary data.</text>
</comment>
<dbReference type="AlphaFoldDB" id="A0A815DE08"/>